<dbReference type="SUPFAM" id="SSF111369">
    <property type="entry name" value="HlyD-like secretion proteins"/>
    <property type="match status" value="2"/>
</dbReference>
<dbReference type="Gene3D" id="2.40.50.100">
    <property type="match status" value="1"/>
</dbReference>
<evidence type="ECO:0000256" key="1">
    <source>
        <dbReference type="SAM" id="Coils"/>
    </source>
</evidence>
<protein>
    <submittedName>
        <fullName evidence="5">Hemolysin D</fullName>
    </submittedName>
</protein>
<dbReference type="PANTHER" id="PTHR30386">
    <property type="entry name" value="MEMBRANE FUSION SUBUNIT OF EMRAB-TOLC MULTIDRUG EFFLUX PUMP"/>
    <property type="match status" value="1"/>
</dbReference>
<keyword evidence="2" id="KW-1133">Transmembrane helix</keyword>
<sequence>MKPHVKFGLLGLVVLVAAGFLGWLYLTRHLISTDDAYVAADIAPISTKVEGTVAEVLVTDNQTVRPGDVLLRIDDANYKAQANAARAASAAAAADVETLSQQLAQQASHIAAAKADADSAAAEAERAARDLARQSKLVSSDFATRQNVETAKADDAKARAALDRARANVALAESDTAVLQARLVEARAALDRAKAQQDLAERNLADTVIRAPSAGVVGNRGVVAGQYVRPGVIMMSIVPVEALWIDANFKETQLAAMGPGQPVEIEVDALPGLVLHGKVESFSPASGALFSLLPPENASGNFTKVVQRVPVKIVLDPAEGHGRLVPGLSVVVTVDTSVEPARSAYIPAPAAVAQGQ</sequence>
<feature type="transmembrane region" description="Helical" evidence="2">
    <location>
        <begin position="7"/>
        <end position="26"/>
    </location>
</feature>
<evidence type="ECO:0000313" key="6">
    <source>
        <dbReference type="Proteomes" id="UP000245461"/>
    </source>
</evidence>
<reference evidence="5 6" key="1">
    <citation type="submission" date="2018-05" db="EMBL/GenBank/DDBJ databases">
        <title>Zavarzinia sp. HR-AS.</title>
        <authorList>
            <person name="Lee Y."/>
            <person name="Jeon C.O."/>
        </authorList>
    </citation>
    <scope>NUCLEOTIDE SEQUENCE [LARGE SCALE GENOMIC DNA]</scope>
    <source>
        <strain evidence="5 6">HR-AS</strain>
    </source>
</reference>
<keyword evidence="2" id="KW-0472">Membrane</keyword>
<dbReference type="InterPro" id="IPR058625">
    <property type="entry name" value="MdtA-like_BSH"/>
</dbReference>
<dbReference type="Pfam" id="PF25917">
    <property type="entry name" value="BSH_RND"/>
    <property type="match status" value="1"/>
</dbReference>
<organism evidence="5 6">
    <name type="scientific">Zavarzinia aquatilis</name>
    <dbReference type="NCBI Taxonomy" id="2211142"/>
    <lineage>
        <taxon>Bacteria</taxon>
        <taxon>Pseudomonadati</taxon>
        <taxon>Pseudomonadota</taxon>
        <taxon>Alphaproteobacteria</taxon>
        <taxon>Rhodospirillales</taxon>
        <taxon>Zavarziniaceae</taxon>
        <taxon>Zavarzinia</taxon>
    </lineage>
</organism>
<dbReference type="InterPro" id="IPR050739">
    <property type="entry name" value="MFP"/>
</dbReference>
<dbReference type="Proteomes" id="UP000245461">
    <property type="component" value="Unassembled WGS sequence"/>
</dbReference>
<keyword evidence="2" id="KW-0812">Transmembrane</keyword>
<dbReference type="Gene3D" id="2.40.30.170">
    <property type="match status" value="1"/>
</dbReference>
<dbReference type="RefSeq" id="WP_109903089.1">
    <property type="nucleotide sequence ID" value="NZ_QGLE01000002.1"/>
</dbReference>
<comment type="caution">
    <text evidence="5">The sequence shown here is derived from an EMBL/GenBank/DDBJ whole genome shotgun (WGS) entry which is preliminary data.</text>
</comment>
<dbReference type="GO" id="GO:0055085">
    <property type="term" value="P:transmembrane transport"/>
    <property type="evidence" value="ECO:0007669"/>
    <property type="project" value="InterPro"/>
</dbReference>
<keyword evidence="6" id="KW-1185">Reference proteome</keyword>
<proteinExistence type="predicted"/>
<dbReference type="Pfam" id="PF25954">
    <property type="entry name" value="Beta-barrel_RND_2"/>
    <property type="match status" value="1"/>
</dbReference>
<dbReference type="OrthoDB" id="9811754at2"/>
<dbReference type="InterPro" id="IPR058792">
    <property type="entry name" value="Beta-barrel_RND_2"/>
</dbReference>
<dbReference type="EMBL" id="QGLE01000002">
    <property type="protein sequence ID" value="PWR25041.1"/>
    <property type="molecule type" value="Genomic_DNA"/>
</dbReference>
<feature type="domain" description="CusB-like beta-barrel" evidence="4">
    <location>
        <begin position="243"/>
        <end position="284"/>
    </location>
</feature>
<feature type="coiled-coil region" evidence="1">
    <location>
        <begin position="176"/>
        <end position="203"/>
    </location>
</feature>
<evidence type="ECO:0000313" key="5">
    <source>
        <dbReference type="EMBL" id="PWR25041.1"/>
    </source>
</evidence>
<gene>
    <name evidence="5" type="ORF">DKG74_04540</name>
</gene>
<evidence type="ECO:0000259" key="4">
    <source>
        <dbReference type="Pfam" id="PF25954"/>
    </source>
</evidence>
<evidence type="ECO:0000259" key="3">
    <source>
        <dbReference type="Pfam" id="PF25917"/>
    </source>
</evidence>
<name>A0A317EE66_9PROT</name>
<evidence type="ECO:0000256" key="2">
    <source>
        <dbReference type="SAM" id="Phobius"/>
    </source>
</evidence>
<dbReference type="Gene3D" id="1.10.287.470">
    <property type="entry name" value="Helix hairpin bin"/>
    <property type="match status" value="1"/>
</dbReference>
<feature type="domain" description="Multidrug resistance protein MdtA-like barrel-sandwich hybrid" evidence="3">
    <location>
        <begin position="43"/>
        <end position="231"/>
    </location>
</feature>
<keyword evidence="1" id="KW-0175">Coiled coil</keyword>
<dbReference type="AlphaFoldDB" id="A0A317EE66"/>
<dbReference type="PANTHER" id="PTHR30386:SF24">
    <property type="entry name" value="MULTIDRUG RESISTANCE EFFLUX PUMP"/>
    <property type="match status" value="1"/>
</dbReference>
<accession>A0A317EE66</accession>